<keyword evidence="5" id="KW-0865">Zymogen</keyword>
<dbReference type="InterPro" id="IPR013201">
    <property type="entry name" value="Prot_inhib_I29"/>
</dbReference>
<evidence type="ECO:0000256" key="2">
    <source>
        <dbReference type="ARBA" id="ARBA00022670"/>
    </source>
</evidence>
<name>A0AA35W3A7_GEOBA</name>
<evidence type="ECO:0000256" key="4">
    <source>
        <dbReference type="ARBA" id="ARBA00022807"/>
    </source>
</evidence>
<accession>A0AA35W3A7</accession>
<feature type="domain" description="Peptidase C1A papain C-terminal" evidence="9">
    <location>
        <begin position="107"/>
        <end position="323"/>
    </location>
</feature>
<sequence>MVALVKATLVFALLGAAVSSETFLEWTKQHGKEYSSKAEYEARADIFARNLQYIERFNSEDHSYELAENIFMDLTFEEFSATRLSTPQNCSATHQPTRGRVLTNKTPPPAIDWRDRGVVTPVKNQGNCGSCYTFSTTGCLESHHAIKTGDLLSLSEQQIVDCGQAFNNHGCDGGLPSQAFEYIRYNKGIELEEEYPYVGRDETCRFNSSEVVATVSDVHNFTQGDEDSIYVAVGTVGPVSICFDVTTQFQFYKHGVFSSLLCHKDSQHVNHAVLAVGYNVTESNEPYWIVKNSWGADWGINGYFWIERGKNMCGLADCASYPIV</sequence>
<dbReference type="InterPro" id="IPR000668">
    <property type="entry name" value="Peptidase_C1A_C"/>
</dbReference>
<dbReference type="InterPro" id="IPR038765">
    <property type="entry name" value="Papain-like_cys_pep_sf"/>
</dbReference>
<evidence type="ECO:0000256" key="8">
    <source>
        <dbReference type="SAM" id="SignalP"/>
    </source>
</evidence>
<evidence type="ECO:0000256" key="1">
    <source>
        <dbReference type="ARBA" id="ARBA00008455"/>
    </source>
</evidence>
<dbReference type="FunFam" id="3.90.70.10:FF:000039">
    <property type="entry name" value="Cysteine proteinase 2, putative"/>
    <property type="match status" value="1"/>
</dbReference>
<dbReference type="PROSITE" id="PS00640">
    <property type="entry name" value="THIOL_PROTEASE_ASN"/>
    <property type="match status" value="1"/>
</dbReference>
<dbReference type="SMART" id="SM00848">
    <property type="entry name" value="Inhibitor_I29"/>
    <property type="match status" value="1"/>
</dbReference>
<dbReference type="InterPro" id="IPR039417">
    <property type="entry name" value="Peptidase_C1A_papain-like"/>
</dbReference>
<keyword evidence="4" id="KW-0788">Thiol protease</keyword>
<keyword evidence="3" id="KW-0378">Hydrolase</keyword>
<keyword evidence="8" id="KW-0732">Signal</keyword>
<feature type="signal peptide" evidence="8">
    <location>
        <begin position="1"/>
        <end position="19"/>
    </location>
</feature>
<comment type="similarity">
    <text evidence="1">Belongs to the peptidase C1 family.</text>
</comment>
<evidence type="ECO:0000313" key="12">
    <source>
        <dbReference type="Proteomes" id="UP001174909"/>
    </source>
</evidence>
<dbReference type="InterPro" id="IPR025661">
    <property type="entry name" value="Pept_asp_AS"/>
</dbReference>
<evidence type="ECO:0000313" key="11">
    <source>
        <dbReference type="EMBL" id="CAI8005964.1"/>
    </source>
</evidence>
<dbReference type="InterPro" id="IPR013128">
    <property type="entry name" value="Peptidase_C1A"/>
</dbReference>
<gene>
    <name evidence="11" type="ORF">GBAR_LOCUS4507</name>
</gene>
<comment type="caution">
    <text evidence="11">The sequence shown here is derived from an EMBL/GenBank/DDBJ whole genome shotgun (WGS) entry which is preliminary data.</text>
</comment>
<dbReference type="AlphaFoldDB" id="A0AA35W3A7"/>
<dbReference type="GO" id="GO:0008234">
    <property type="term" value="F:cysteine-type peptidase activity"/>
    <property type="evidence" value="ECO:0007669"/>
    <property type="project" value="UniProtKB-KW"/>
</dbReference>
<keyword evidence="6" id="KW-1015">Disulfide bond</keyword>
<feature type="region of interest" description="Disordered" evidence="7">
    <location>
        <begin position="87"/>
        <end position="107"/>
    </location>
</feature>
<evidence type="ECO:0000256" key="3">
    <source>
        <dbReference type="ARBA" id="ARBA00022801"/>
    </source>
</evidence>
<keyword evidence="12" id="KW-1185">Reference proteome</keyword>
<dbReference type="Pfam" id="PF08246">
    <property type="entry name" value="Inhibitor_I29"/>
    <property type="match status" value="1"/>
</dbReference>
<evidence type="ECO:0000256" key="7">
    <source>
        <dbReference type="SAM" id="MobiDB-lite"/>
    </source>
</evidence>
<dbReference type="Gene3D" id="3.90.70.10">
    <property type="entry name" value="Cysteine proteinases"/>
    <property type="match status" value="1"/>
</dbReference>
<feature type="compositionally biased region" description="Polar residues" evidence="7">
    <location>
        <begin position="87"/>
        <end position="96"/>
    </location>
</feature>
<dbReference type="PRINTS" id="PR00705">
    <property type="entry name" value="PAPAIN"/>
</dbReference>
<dbReference type="PROSITE" id="PS00139">
    <property type="entry name" value="THIOL_PROTEASE_CYS"/>
    <property type="match status" value="1"/>
</dbReference>
<dbReference type="EMBL" id="CASHTH010000652">
    <property type="protein sequence ID" value="CAI8005964.1"/>
    <property type="molecule type" value="Genomic_DNA"/>
</dbReference>
<organism evidence="11 12">
    <name type="scientific">Geodia barretti</name>
    <name type="common">Barrett's horny sponge</name>
    <dbReference type="NCBI Taxonomy" id="519541"/>
    <lineage>
        <taxon>Eukaryota</taxon>
        <taxon>Metazoa</taxon>
        <taxon>Porifera</taxon>
        <taxon>Demospongiae</taxon>
        <taxon>Heteroscleromorpha</taxon>
        <taxon>Tetractinellida</taxon>
        <taxon>Astrophorina</taxon>
        <taxon>Geodiidae</taxon>
        <taxon>Geodia</taxon>
    </lineage>
</organism>
<feature type="domain" description="Cathepsin propeptide inhibitor" evidence="10">
    <location>
        <begin position="23"/>
        <end position="79"/>
    </location>
</feature>
<reference evidence="11" key="1">
    <citation type="submission" date="2023-03" db="EMBL/GenBank/DDBJ databases">
        <authorList>
            <person name="Steffen K."/>
            <person name="Cardenas P."/>
        </authorList>
    </citation>
    <scope>NUCLEOTIDE SEQUENCE</scope>
</reference>
<evidence type="ECO:0000259" key="9">
    <source>
        <dbReference type="SMART" id="SM00645"/>
    </source>
</evidence>
<dbReference type="PANTHER" id="PTHR12411">
    <property type="entry name" value="CYSTEINE PROTEASE FAMILY C1-RELATED"/>
    <property type="match status" value="1"/>
</dbReference>
<evidence type="ECO:0000259" key="10">
    <source>
        <dbReference type="SMART" id="SM00848"/>
    </source>
</evidence>
<keyword evidence="2" id="KW-0645">Protease</keyword>
<evidence type="ECO:0000256" key="6">
    <source>
        <dbReference type="ARBA" id="ARBA00023157"/>
    </source>
</evidence>
<dbReference type="Proteomes" id="UP001174909">
    <property type="component" value="Unassembled WGS sequence"/>
</dbReference>
<dbReference type="SMART" id="SM00645">
    <property type="entry name" value="Pept_C1"/>
    <property type="match status" value="1"/>
</dbReference>
<proteinExistence type="inferred from homology"/>
<dbReference type="CDD" id="cd02248">
    <property type="entry name" value="Peptidase_C1A"/>
    <property type="match status" value="1"/>
</dbReference>
<dbReference type="SUPFAM" id="SSF54001">
    <property type="entry name" value="Cysteine proteinases"/>
    <property type="match status" value="1"/>
</dbReference>
<dbReference type="PROSITE" id="PS00639">
    <property type="entry name" value="THIOL_PROTEASE_HIS"/>
    <property type="match status" value="1"/>
</dbReference>
<dbReference type="Pfam" id="PF00112">
    <property type="entry name" value="Peptidase_C1"/>
    <property type="match status" value="1"/>
</dbReference>
<dbReference type="GO" id="GO:0006508">
    <property type="term" value="P:proteolysis"/>
    <property type="evidence" value="ECO:0007669"/>
    <property type="project" value="UniProtKB-KW"/>
</dbReference>
<dbReference type="InterPro" id="IPR025660">
    <property type="entry name" value="Pept_his_AS"/>
</dbReference>
<protein>
    <submittedName>
        <fullName evidence="11">Pro-cathepsin H</fullName>
    </submittedName>
</protein>
<evidence type="ECO:0000256" key="5">
    <source>
        <dbReference type="ARBA" id="ARBA00023145"/>
    </source>
</evidence>
<dbReference type="InterPro" id="IPR000169">
    <property type="entry name" value="Pept_cys_AS"/>
</dbReference>
<feature type="chain" id="PRO_5041248746" evidence="8">
    <location>
        <begin position="20"/>
        <end position="324"/>
    </location>
</feature>